<protein>
    <submittedName>
        <fullName evidence="1">Uncharacterized protein</fullName>
    </submittedName>
</protein>
<keyword evidence="2" id="KW-1185">Reference proteome</keyword>
<dbReference type="AlphaFoldDB" id="A0A0N0Z6T8"/>
<accession>A0A0N0Z6T8</accession>
<name>A0A0N0Z6T8_9GAMM</name>
<dbReference type="Gene3D" id="1.10.260.40">
    <property type="entry name" value="lambda repressor-like DNA-binding domains"/>
    <property type="match status" value="1"/>
</dbReference>
<gene>
    <name evidence="1" type="ORF">M992_2520</name>
</gene>
<proteinExistence type="predicted"/>
<evidence type="ECO:0000313" key="2">
    <source>
        <dbReference type="Proteomes" id="UP000053226"/>
    </source>
</evidence>
<organism evidence="1 2">
    <name type="scientific">Moellerella wisconsensis ATCC 35017</name>
    <dbReference type="NCBI Taxonomy" id="1354267"/>
    <lineage>
        <taxon>Bacteria</taxon>
        <taxon>Pseudomonadati</taxon>
        <taxon>Pseudomonadota</taxon>
        <taxon>Gammaproteobacteria</taxon>
        <taxon>Enterobacterales</taxon>
        <taxon>Morganellaceae</taxon>
        <taxon>Moellerella</taxon>
    </lineage>
</organism>
<comment type="caution">
    <text evidence="1">The sequence shown here is derived from an EMBL/GenBank/DDBJ whole genome shotgun (WGS) entry which is preliminary data.</text>
</comment>
<reference evidence="1 2" key="1">
    <citation type="submission" date="2015-07" db="EMBL/GenBank/DDBJ databases">
        <title>ATOL: Assembling a taxonomically balanced genome-scale reconstruction of the evolutionary history of the Enterobacteriaceae.</title>
        <authorList>
            <person name="Plunkett G.III."/>
            <person name="Neeno-Eckwall E.C."/>
            <person name="Glasner J.D."/>
            <person name="Perna N.T."/>
        </authorList>
    </citation>
    <scope>NUCLEOTIDE SEQUENCE [LARGE SCALE GENOMIC DNA]</scope>
    <source>
        <strain evidence="1 2">ATCC 35017</strain>
    </source>
</reference>
<dbReference type="Proteomes" id="UP000053226">
    <property type="component" value="Unassembled WGS sequence"/>
</dbReference>
<dbReference type="EMBL" id="LGAA01000026">
    <property type="protein sequence ID" value="KPD01977.1"/>
    <property type="molecule type" value="Genomic_DNA"/>
</dbReference>
<dbReference type="InterPro" id="IPR010982">
    <property type="entry name" value="Lambda_DNA-bd_dom_sf"/>
</dbReference>
<evidence type="ECO:0000313" key="1">
    <source>
        <dbReference type="EMBL" id="KPD01977.1"/>
    </source>
</evidence>
<dbReference type="GO" id="GO:0003677">
    <property type="term" value="F:DNA binding"/>
    <property type="evidence" value="ECO:0007669"/>
    <property type="project" value="InterPro"/>
</dbReference>
<dbReference type="RefSeq" id="WP_053908919.1">
    <property type="nucleotide sequence ID" value="NZ_CAWMUS010000026.1"/>
</dbReference>
<sequence>MDYATTRKNFNQFVSNHLIATALQALRAKTQSVVAKTLGVHDSTILRRTDKFPELCETLAASGIKDFVLEGERKISEEEYRFLWKQIGELSLMRTQENAPAAGTVEAH</sequence>
<dbReference type="OrthoDB" id="6539082at2"/>